<dbReference type="OrthoDB" id="3400930at2"/>
<dbReference type="Pfam" id="PF13344">
    <property type="entry name" value="Hydrolase_6"/>
    <property type="match status" value="1"/>
</dbReference>
<sequence length="354" mass="35789">MTGSDGAPAALLESVAPLAEAHDVALFDIDGVLLLGHSAVPHAAAALTDLSATGVRHGYLTNNASRSPAAVADELQAVGIPARAGEVTTSALAIAGLMSEELPAGSRVLVVGGPGLREATSETGLTVVDSAEDHPAAVVQGLALDIGWPELSEAALAVRAGATYFAPNLDATVPRERGLMIGNGSLVAAVVNATGVTPRTAGKPAPGIFHQALQRVGGRNPVVCGDRLDTDIAGARAAGFPALHVLTGVDRARAVLLAPPDHRPSYLGTDLRALSGPHPAPREEAGWWTCGGSAARSVNGALELRSDGSDLPLESADLTMDDYRCLASAAWSAADAGAPIDSAALPELRISAPR</sequence>
<accession>A0A3N2BG38</accession>
<proteinExistence type="predicted"/>
<keyword evidence="2" id="KW-1185">Reference proteome</keyword>
<dbReference type="SUPFAM" id="SSF56784">
    <property type="entry name" value="HAD-like"/>
    <property type="match status" value="1"/>
</dbReference>
<dbReference type="RefSeq" id="WP_123304541.1">
    <property type="nucleotide sequence ID" value="NZ_RKHK01000001.1"/>
</dbReference>
<dbReference type="NCBIfam" id="TIGR01549">
    <property type="entry name" value="HAD-SF-IA-v1"/>
    <property type="match status" value="1"/>
</dbReference>
<dbReference type="Pfam" id="PF13242">
    <property type="entry name" value="Hydrolase_like"/>
    <property type="match status" value="1"/>
</dbReference>
<reference evidence="1 2" key="1">
    <citation type="submission" date="2018-11" db="EMBL/GenBank/DDBJ databases">
        <title>Sequencing the genomes of 1000 actinobacteria strains.</title>
        <authorList>
            <person name="Klenk H.-P."/>
        </authorList>
    </citation>
    <scope>NUCLEOTIDE SEQUENCE [LARGE SCALE GENOMIC DNA]</scope>
    <source>
        <strain evidence="1 2">DSM 11294</strain>
    </source>
</reference>
<dbReference type="InterPro" id="IPR023214">
    <property type="entry name" value="HAD_sf"/>
</dbReference>
<dbReference type="GO" id="GO:0016791">
    <property type="term" value="F:phosphatase activity"/>
    <property type="evidence" value="ECO:0007669"/>
    <property type="project" value="TreeGrafter"/>
</dbReference>
<evidence type="ECO:0000313" key="1">
    <source>
        <dbReference type="EMBL" id="ROR74226.1"/>
    </source>
</evidence>
<keyword evidence="1" id="KW-0378">Hydrolase</keyword>
<comment type="caution">
    <text evidence="1">The sequence shown here is derived from an EMBL/GenBank/DDBJ whole genome shotgun (WGS) entry which is preliminary data.</text>
</comment>
<dbReference type="GO" id="GO:0005737">
    <property type="term" value="C:cytoplasm"/>
    <property type="evidence" value="ECO:0007669"/>
    <property type="project" value="TreeGrafter"/>
</dbReference>
<dbReference type="InterPro" id="IPR006357">
    <property type="entry name" value="HAD-SF_hydro_IIA"/>
</dbReference>
<dbReference type="AlphaFoldDB" id="A0A3N2BG38"/>
<dbReference type="PANTHER" id="PTHR19288:SF95">
    <property type="entry name" value="D-GLYCEROL 3-PHOSPHATE PHOSPHATASE"/>
    <property type="match status" value="1"/>
</dbReference>
<dbReference type="InterPro" id="IPR036412">
    <property type="entry name" value="HAD-like_sf"/>
</dbReference>
<dbReference type="PANTHER" id="PTHR19288">
    <property type="entry name" value="4-NITROPHENYLPHOSPHATASE-RELATED"/>
    <property type="match status" value="1"/>
</dbReference>
<evidence type="ECO:0000313" key="2">
    <source>
        <dbReference type="Proteomes" id="UP000280668"/>
    </source>
</evidence>
<dbReference type="InterPro" id="IPR006439">
    <property type="entry name" value="HAD-SF_hydro_IA"/>
</dbReference>
<gene>
    <name evidence="1" type="ORF">EDD31_2630</name>
</gene>
<protein>
    <submittedName>
        <fullName evidence="1">HAD superfamily hydrolase (TIGR01450 family)/HAD superfamily hydrolase (TIGR01549 family)</fullName>
    </submittedName>
</protein>
<organism evidence="1 2">
    <name type="scientific">Bogoriella caseilytica</name>
    <dbReference type="NCBI Taxonomy" id="56055"/>
    <lineage>
        <taxon>Bacteria</taxon>
        <taxon>Bacillati</taxon>
        <taxon>Actinomycetota</taxon>
        <taxon>Actinomycetes</taxon>
        <taxon>Micrococcales</taxon>
        <taxon>Bogoriellaceae</taxon>
        <taxon>Bogoriella</taxon>
    </lineage>
</organism>
<dbReference type="Gene3D" id="3.40.50.1000">
    <property type="entry name" value="HAD superfamily/HAD-like"/>
    <property type="match status" value="2"/>
</dbReference>
<dbReference type="Proteomes" id="UP000280668">
    <property type="component" value="Unassembled WGS sequence"/>
</dbReference>
<name>A0A3N2BG38_9MICO</name>
<dbReference type="NCBIfam" id="TIGR01460">
    <property type="entry name" value="HAD-SF-IIA"/>
    <property type="match status" value="1"/>
</dbReference>
<dbReference type="EMBL" id="RKHK01000001">
    <property type="protein sequence ID" value="ROR74226.1"/>
    <property type="molecule type" value="Genomic_DNA"/>
</dbReference>